<keyword evidence="1" id="KW-0732">Signal</keyword>
<sequence>MSSSILVSLHLVILLCEVLPLILPSDFRIVGRGGQSQILVAHPTQCHPSLYLATPSDPCTFNADRSVDCRV</sequence>
<evidence type="ECO:0000313" key="3">
    <source>
        <dbReference type="Proteomes" id="UP001175226"/>
    </source>
</evidence>
<keyword evidence="3" id="KW-1185">Reference proteome</keyword>
<organism evidence="2 3">
    <name type="scientific">Armillaria borealis</name>
    <dbReference type="NCBI Taxonomy" id="47425"/>
    <lineage>
        <taxon>Eukaryota</taxon>
        <taxon>Fungi</taxon>
        <taxon>Dikarya</taxon>
        <taxon>Basidiomycota</taxon>
        <taxon>Agaricomycotina</taxon>
        <taxon>Agaricomycetes</taxon>
        <taxon>Agaricomycetidae</taxon>
        <taxon>Agaricales</taxon>
        <taxon>Marasmiineae</taxon>
        <taxon>Physalacriaceae</taxon>
        <taxon>Armillaria</taxon>
    </lineage>
</organism>
<evidence type="ECO:0000313" key="2">
    <source>
        <dbReference type="EMBL" id="KAK0444475.1"/>
    </source>
</evidence>
<dbReference type="EMBL" id="JAUEPT010000019">
    <property type="protein sequence ID" value="KAK0444475.1"/>
    <property type="molecule type" value="Genomic_DNA"/>
</dbReference>
<reference evidence="2" key="1">
    <citation type="submission" date="2023-06" db="EMBL/GenBank/DDBJ databases">
        <authorList>
            <consortium name="Lawrence Berkeley National Laboratory"/>
            <person name="Ahrendt S."/>
            <person name="Sahu N."/>
            <person name="Indic B."/>
            <person name="Wong-Bajracharya J."/>
            <person name="Merenyi Z."/>
            <person name="Ke H.-M."/>
            <person name="Monk M."/>
            <person name="Kocsube S."/>
            <person name="Drula E."/>
            <person name="Lipzen A."/>
            <person name="Balint B."/>
            <person name="Henrissat B."/>
            <person name="Andreopoulos B."/>
            <person name="Martin F.M."/>
            <person name="Harder C.B."/>
            <person name="Rigling D."/>
            <person name="Ford K.L."/>
            <person name="Foster G.D."/>
            <person name="Pangilinan J."/>
            <person name="Papanicolaou A."/>
            <person name="Barry K."/>
            <person name="LaButti K."/>
            <person name="Viragh M."/>
            <person name="Koriabine M."/>
            <person name="Yan M."/>
            <person name="Riley R."/>
            <person name="Champramary S."/>
            <person name="Plett K.L."/>
            <person name="Tsai I.J."/>
            <person name="Slot J."/>
            <person name="Sipos G."/>
            <person name="Plett J."/>
            <person name="Nagy L.G."/>
            <person name="Grigoriev I.V."/>
        </authorList>
    </citation>
    <scope>NUCLEOTIDE SEQUENCE</scope>
    <source>
        <strain evidence="2">FPL87.14</strain>
    </source>
</reference>
<accession>A0AA39JKL9</accession>
<dbReference type="Proteomes" id="UP001175226">
    <property type="component" value="Unassembled WGS sequence"/>
</dbReference>
<evidence type="ECO:0008006" key="4">
    <source>
        <dbReference type="Google" id="ProtNLM"/>
    </source>
</evidence>
<evidence type="ECO:0000256" key="1">
    <source>
        <dbReference type="SAM" id="SignalP"/>
    </source>
</evidence>
<name>A0AA39JKL9_9AGAR</name>
<comment type="caution">
    <text evidence="2">The sequence shown here is derived from an EMBL/GenBank/DDBJ whole genome shotgun (WGS) entry which is preliminary data.</text>
</comment>
<feature type="signal peptide" evidence="1">
    <location>
        <begin position="1"/>
        <end position="24"/>
    </location>
</feature>
<feature type="chain" id="PRO_5041429325" description="Secreted protein" evidence="1">
    <location>
        <begin position="25"/>
        <end position="71"/>
    </location>
</feature>
<protein>
    <recommendedName>
        <fullName evidence="4">Secreted protein</fullName>
    </recommendedName>
</protein>
<dbReference type="AlphaFoldDB" id="A0AA39JKL9"/>
<proteinExistence type="predicted"/>
<gene>
    <name evidence="2" type="ORF">EV421DRAFT_1801294</name>
</gene>